<dbReference type="EMBL" id="CP109546">
    <property type="protein sequence ID" value="WTZ13995.1"/>
    <property type="molecule type" value="Genomic_DNA"/>
</dbReference>
<reference evidence="1" key="1">
    <citation type="submission" date="2022-10" db="EMBL/GenBank/DDBJ databases">
        <title>The complete genomes of actinobacterial strains from the NBC collection.</title>
        <authorList>
            <person name="Joergensen T.S."/>
            <person name="Alvarez Arevalo M."/>
            <person name="Sterndorff E.B."/>
            <person name="Faurdal D."/>
            <person name="Vuksanovic O."/>
            <person name="Mourched A.-S."/>
            <person name="Charusanti P."/>
            <person name="Shaw S."/>
            <person name="Blin K."/>
            <person name="Weber T."/>
        </authorList>
    </citation>
    <scope>NUCLEOTIDE SEQUENCE</scope>
    <source>
        <strain evidence="1">NBC_01393</strain>
    </source>
</reference>
<dbReference type="AlphaFoldDB" id="A0AAU3IC05"/>
<sequence length="118" mass="12403">MSRAGPAPRLDRPPPEFEVAVGLADQGRGHRQQPQQFLDDAGRGALVVADDGELIGVPQQRQRAQPDHAGHGLVADDQDAVAHADQLVVAELATVPADQVTEDVVTGLGALTAYQVPM</sequence>
<gene>
    <name evidence="1" type="ORF">OG699_42230</name>
</gene>
<proteinExistence type="predicted"/>
<evidence type="ECO:0000313" key="1">
    <source>
        <dbReference type="EMBL" id="WTZ13995.1"/>
    </source>
</evidence>
<accession>A0AAU3IC05</accession>
<name>A0AAU3IC05_9ACTN</name>
<organism evidence="1">
    <name type="scientific">Streptomyces sp. NBC_01393</name>
    <dbReference type="NCBI Taxonomy" id="2903851"/>
    <lineage>
        <taxon>Bacteria</taxon>
        <taxon>Bacillati</taxon>
        <taxon>Actinomycetota</taxon>
        <taxon>Actinomycetes</taxon>
        <taxon>Kitasatosporales</taxon>
        <taxon>Streptomycetaceae</taxon>
        <taxon>Streptomyces</taxon>
    </lineage>
</organism>
<protein>
    <submittedName>
        <fullName evidence="1">Uncharacterized protein</fullName>
    </submittedName>
</protein>